<feature type="domain" description="Gfo/Idh/MocA-like oxidoreductase N-terminal" evidence="4">
    <location>
        <begin position="9"/>
        <end position="123"/>
    </location>
</feature>
<dbReference type="Pfam" id="PF01408">
    <property type="entry name" value="GFO_IDH_MocA"/>
    <property type="match status" value="1"/>
</dbReference>
<evidence type="ECO:0000256" key="1">
    <source>
        <dbReference type="ARBA" id="ARBA00010928"/>
    </source>
</evidence>
<dbReference type="Gene3D" id="3.40.50.720">
    <property type="entry name" value="NAD(P)-binding Rossmann-like Domain"/>
    <property type="match status" value="1"/>
</dbReference>
<dbReference type="InterPro" id="IPR055170">
    <property type="entry name" value="GFO_IDH_MocA-like_dom"/>
</dbReference>
<evidence type="ECO:0000256" key="2">
    <source>
        <dbReference type="ARBA" id="ARBA00023002"/>
    </source>
</evidence>
<dbReference type="EMBL" id="CP099490">
    <property type="protein sequence ID" value="USQ75342.1"/>
    <property type="molecule type" value="Genomic_DNA"/>
</dbReference>
<keyword evidence="2" id="KW-0560">Oxidoreductase</keyword>
<keyword evidence="3" id="KW-0520">NAD</keyword>
<keyword evidence="7" id="KW-1185">Reference proteome</keyword>
<proteinExistence type="inferred from homology"/>
<accession>A0ABY4YGR9</accession>
<evidence type="ECO:0000313" key="6">
    <source>
        <dbReference type="EMBL" id="USQ75342.1"/>
    </source>
</evidence>
<dbReference type="Gene3D" id="3.30.360.10">
    <property type="entry name" value="Dihydrodipicolinate Reductase, domain 2"/>
    <property type="match status" value="1"/>
</dbReference>
<evidence type="ECO:0000259" key="4">
    <source>
        <dbReference type="Pfam" id="PF01408"/>
    </source>
</evidence>
<dbReference type="Proteomes" id="UP001056535">
    <property type="component" value="Chromosome"/>
</dbReference>
<sequence>MEEIGLIQVGAGVWGTSWASKIASTPGVRLEAVVDVQEDAARSVASASALGADRAYTSLGAALEGTDATAVVIISPPRTHTPLALEAIRGGKHVLIEKPLAESVDDARAVVAAAEAAGITAMVSQNYRFKRGPRTVLRLIRAGVIGPVEQVTIAYRKNPPFFGFRAEMDEPLLVDMSIHHLDALRGIVGVEPATVRARSWNPSWSIFTSNSAALVEIVGTRGEQVLYTGSWSSHGPPTTWDGAWQIEGERGGIAWDQNRVTVHFPSAFDTVFMPGALERDGVMEVDLDVVEHEERAGTLREFRRAILESTPPETSVGDNLASISLVLAAVESAKQGGATLTLQNTNKGK</sequence>
<dbReference type="SUPFAM" id="SSF51735">
    <property type="entry name" value="NAD(P)-binding Rossmann-fold domains"/>
    <property type="match status" value="1"/>
</dbReference>
<feature type="domain" description="GFO/IDH/MocA-like oxidoreductase" evidence="5">
    <location>
        <begin position="134"/>
        <end position="253"/>
    </location>
</feature>
<dbReference type="SUPFAM" id="SSF55347">
    <property type="entry name" value="Glyceraldehyde-3-phosphate dehydrogenase-like, C-terminal domain"/>
    <property type="match status" value="1"/>
</dbReference>
<protein>
    <submittedName>
        <fullName evidence="6">Gfo/Idh/MocA family oxidoreductase</fullName>
    </submittedName>
</protein>
<dbReference type="PANTHER" id="PTHR43708:SF5">
    <property type="entry name" value="CONSERVED EXPRESSED OXIDOREDUCTASE (EUROFUNG)-RELATED"/>
    <property type="match status" value="1"/>
</dbReference>
<dbReference type="InterPro" id="IPR000683">
    <property type="entry name" value="Gfo/Idh/MocA-like_OxRdtase_N"/>
</dbReference>
<name>A0ABY4YGR9_9MICO</name>
<dbReference type="RefSeq" id="WP_252619655.1">
    <property type="nucleotide sequence ID" value="NZ_CP099490.1"/>
</dbReference>
<comment type="similarity">
    <text evidence="1">Belongs to the Gfo/Idh/MocA family.</text>
</comment>
<dbReference type="InterPro" id="IPR051317">
    <property type="entry name" value="Gfo/Idh/MocA_oxidoreduct"/>
</dbReference>
<organism evidence="6 7">
    <name type="scientific">Ornithinimicrobium cryptoxanthini</name>
    <dbReference type="NCBI Taxonomy" id="2934161"/>
    <lineage>
        <taxon>Bacteria</taxon>
        <taxon>Bacillati</taxon>
        <taxon>Actinomycetota</taxon>
        <taxon>Actinomycetes</taxon>
        <taxon>Micrococcales</taxon>
        <taxon>Ornithinimicrobiaceae</taxon>
        <taxon>Ornithinimicrobium</taxon>
    </lineage>
</organism>
<evidence type="ECO:0000259" key="5">
    <source>
        <dbReference type="Pfam" id="PF22725"/>
    </source>
</evidence>
<dbReference type="Pfam" id="PF22725">
    <property type="entry name" value="GFO_IDH_MocA_C3"/>
    <property type="match status" value="1"/>
</dbReference>
<reference evidence="6" key="1">
    <citation type="submission" date="2022-06" db="EMBL/GenBank/DDBJ databases">
        <title>Ornithinimicrobium JY.X270.</title>
        <authorList>
            <person name="Huang Y."/>
        </authorList>
    </citation>
    <scope>NUCLEOTIDE SEQUENCE</scope>
    <source>
        <strain evidence="6">JY.X270</strain>
    </source>
</reference>
<dbReference type="InterPro" id="IPR036291">
    <property type="entry name" value="NAD(P)-bd_dom_sf"/>
</dbReference>
<evidence type="ECO:0000256" key="3">
    <source>
        <dbReference type="ARBA" id="ARBA00023027"/>
    </source>
</evidence>
<dbReference type="PANTHER" id="PTHR43708">
    <property type="entry name" value="CONSERVED EXPRESSED OXIDOREDUCTASE (EUROFUNG)"/>
    <property type="match status" value="1"/>
</dbReference>
<gene>
    <name evidence="6" type="ORF">NF557_12005</name>
</gene>
<evidence type="ECO:0000313" key="7">
    <source>
        <dbReference type="Proteomes" id="UP001056535"/>
    </source>
</evidence>